<dbReference type="Pfam" id="PF00106">
    <property type="entry name" value="adh_short"/>
    <property type="match status" value="1"/>
</dbReference>
<proteinExistence type="inferred from homology"/>
<keyword evidence="5" id="KW-1185">Reference proteome</keyword>
<comment type="caution">
    <text evidence="4">The sequence shown here is derived from an EMBL/GenBank/DDBJ whole genome shotgun (WGS) entry which is preliminary data.</text>
</comment>
<accession>A0A133UB24</accession>
<evidence type="ECO:0000256" key="3">
    <source>
        <dbReference type="RuleBase" id="RU000363"/>
    </source>
</evidence>
<organism evidence="4 5">
    <name type="scientific">candidate division MSBL1 archaeon SCGC-AAA259A05</name>
    <dbReference type="NCBI Taxonomy" id="1698259"/>
    <lineage>
        <taxon>Archaea</taxon>
        <taxon>Methanobacteriati</taxon>
        <taxon>Methanobacteriota</taxon>
        <taxon>candidate division MSBL1</taxon>
    </lineage>
</organism>
<dbReference type="InterPro" id="IPR036291">
    <property type="entry name" value="NAD(P)-bd_dom_sf"/>
</dbReference>
<dbReference type="GO" id="GO:0016020">
    <property type="term" value="C:membrane"/>
    <property type="evidence" value="ECO:0007669"/>
    <property type="project" value="TreeGrafter"/>
</dbReference>
<dbReference type="PRINTS" id="PR00081">
    <property type="entry name" value="GDHRDH"/>
</dbReference>
<dbReference type="PANTHER" id="PTHR44196">
    <property type="entry name" value="DEHYDROGENASE/REDUCTASE SDR FAMILY MEMBER 7B"/>
    <property type="match status" value="1"/>
</dbReference>
<dbReference type="CDD" id="cd05233">
    <property type="entry name" value="SDR_c"/>
    <property type="match status" value="1"/>
</dbReference>
<dbReference type="Gene3D" id="3.40.50.720">
    <property type="entry name" value="NAD(P)-binding Rossmann-like Domain"/>
    <property type="match status" value="1"/>
</dbReference>
<evidence type="ECO:0000256" key="2">
    <source>
        <dbReference type="ARBA" id="ARBA00023002"/>
    </source>
</evidence>
<name>A0A133UB24_9EURY</name>
<dbReference type="PATRIC" id="fig|1698259.3.peg.1644"/>
<protein>
    <submittedName>
        <fullName evidence="4">Short-chain dehydrogenase</fullName>
    </submittedName>
</protein>
<dbReference type="PANTHER" id="PTHR44196:SF1">
    <property type="entry name" value="DEHYDROGENASE_REDUCTASE SDR FAMILY MEMBER 7B"/>
    <property type="match status" value="1"/>
</dbReference>
<dbReference type="GO" id="GO:0016491">
    <property type="term" value="F:oxidoreductase activity"/>
    <property type="evidence" value="ECO:0007669"/>
    <property type="project" value="UniProtKB-KW"/>
</dbReference>
<dbReference type="FunFam" id="3.40.50.720:FF:000084">
    <property type="entry name" value="Short-chain dehydrogenase reductase"/>
    <property type="match status" value="1"/>
</dbReference>
<keyword evidence="2" id="KW-0560">Oxidoreductase</keyword>
<dbReference type="EMBL" id="LHXJ01000010">
    <property type="protein sequence ID" value="KXA91392.1"/>
    <property type="molecule type" value="Genomic_DNA"/>
</dbReference>
<evidence type="ECO:0000313" key="4">
    <source>
        <dbReference type="EMBL" id="KXA91392.1"/>
    </source>
</evidence>
<dbReference type="Proteomes" id="UP000070163">
    <property type="component" value="Unassembled WGS sequence"/>
</dbReference>
<gene>
    <name evidence="4" type="ORF">AKJ57_01465</name>
</gene>
<dbReference type="PRINTS" id="PR00080">
    <property type="entry name" value="SDRFAMILY"/>
</dbReference>
<reference evidence="4 5" key="1">
    <citation type="journal article" date="2016" name="Sci. Rep.">
        <title>Metabolic traits of an uncultured archaeal lineage -MSBL1- from brine pools of the Red Sea.</title>
        <authorList>
            <person name="Mwirichia R."/>
            <person name="Alam I."/>
            <person name="Rashid M."/>
            <person name="Vinu M."/>
            <person name="Ba-Alawi W."/>
            <person name="Anthony Kamau A."/>
            <person name="Kamanda Ngugi D."/>
            <person name="Goker M."/>
            <person name="Klenk H.P."/>
            <person name="Bajic V."/>
            <person name="Stingl U."/>
        </authorList>
    </citation>
    <scope>NUCLEOTIDE SEQUENCE [LARGE SCALE GENOMIC DNA]</scope>
    <source>
        <strain evidence="4">SCGC-AAA259A05</strain>
    </source>
</reference>
<evidence type="ECO:0000256" key="1">
    <source>
        <dbReference type="ARBA" id="ARBA00006484"/>
    </source>
</evidence>
<dbReference type="InterPro" id="IPR002347">
    <property type="entry name" value="SDR_fam"/>
</dbReference>
<comment type="similarity">
    <text evidence="1 3">Belongs to the short-chain dehydrogenases/reductases (SDR) family.</text>
</comment>
<dbReference type="SUPFAM" id="SSF51735">
    <property type="entry name" value="NAD(P)-binding Rossmann-fold domains"/>
    <property type="match status" value="1"/>
</dbReference>
<dbReference type="AlphaFoldDB" id="A0A133UB24"/>
<evidence type="ECO:0000313" key="5">
    <source>
        <dbReference type="Proteomes" id="UP000070163"/>
    </source>
</evidence>
<sequence>MELESPLTGRTTLITGASSGIGRETARALARDGSDVAISARRRKELERIASGMERRYDVETLAIRTDVRKEKQVRRMVEKTMEQFGSLDIVVNNAGLSRGGGVENMTTEEYKTMMETNTDGMFYTTRESLPHLKESGGHLIYIGSIAGQYPRPFNPVYAATKWWTRGFALSVESKVGDENVAVTVINPSEVRTEFGDGEKARDKYEKGEVTEPEEVAEAVSFVARQENSTISELDIYRRDKLSDMVG</sequence>